<dbReference type="PROSITE" id="PS00518">
    <property type="entry name" value="ZF_RING_1"/>
    <property type="match status" value="1"/>
</dbReference>
<dbReference type="PROSITE" id="PS50089">
    <property type="entry name" value="ZF_RING_2"/>
    <property type="match status" value="1"/>
</dbReference>
<keyword evidence="3" id="KW-0862">Zinc</keyword>
<dbReference type="Gene3D" id="4.10.830.40">
    <property type="match status" value="1"/>
</dbReference>
<name>A0A3Q2PAL3_FUNHE</name>
<evidence type="ECO:0000256" key="2">
    <source>
        <dbReference type="ARBA" id="ARBA00022771"/>
    </source>
</evidence>
<keyword evidence="1" id="KW-0479">Metal-binding</keyword>
<protein>
    <submittedName>
        <fullName evidence="7">Tripartite motif-containing protein 47</fullName>
    </submittedName>
</protein>
<dbReference type="Gene3D" id="3.30.40.10">
    <property type="entry name" value="Zinc/RING finger domain, C3HC4 (zinc finger)"/>
    <property type="match status" value="1"/>
</dbReference>
<dbReference type="SUPFAM" id="SSF57850">
    <property type="entry name" value="RING/U-box"/>
    <property type="match status" value="1"/>
</dbReference>
<dbReference type="InterPro" id="IPR013083">
    <property type="entry name" value="Znf_RING/FYVE/PHD"/>
</dbReference>
<evidence type="ECO:0000259" key="6">
    <source>
        <dbReference type="PROSITE" id="PS50119"/>
    </source>
</evidence>
<accession>A0A3Q2PAL3</accession>
<dbReference type="CDD" id="cd19769">
    <property type="entry name" value="Bbox2_TRIM16-like"/>
    <property type="match status" value="1"/>
</dbReference>
<dbReference type="InterPro" id="IPR027370">
    <property type="entry name" value="Znf-RING_euk"/>
</dbReference>
<evidence type="ECO:0000256" key="4">
    <source>
        <dbReference type="PROSITE-ProRule" id="PRU00024"/>
    </source>
</evidence>
<dbReference type="InterPro" id="IPR001841">
    <property type="entry name" value="Znf_RING"/>
</dbReference>
<keyword evidence="2 4" id="KW-0863">Zinc-finger</keyword>
<dbReference type="Ensembl" id="ENSFHET00000000537.1">
    <property type="protein sequence ID" value="ENSFHEP00000027285.1"/>
    <property type="gene ID" value="ENSFHEG00000010630.1"/>
</dbReference>
<dbReference type="AlphaFoldDB" id="A0A3Q2PAL3"/>
<dbReference type="STRING" id="8078.ENSFHEP00000027285"/>
<proteinExistence type="predicted"/>
<dbReference type="Gene3D" id="3.30.160.60">
    <property type="entry name" value="Classic Zinc Finger"/>
    <property type="match status" value="1"/>
</dbReference>
<evidence type="ECO:0000313" key="7">
    <source>
        <dbReference type="Ensembl" id="ENSFHEP00000009402.1"/>
    </source>
</evidence>
<dbReference type="GeneTree" id="ENSGT01150000286931"/>
<dbReference type="Pfam" id="PF13445">
    <property type="entry name" value="zf-RING_UBOX"/>
    <property type="match status" value="1"/>
</dbReference>
<organism evidence="7 8">
    <name type="scientific">Fundulus heteroclitus</name>
    <name type="common">Killifish</name>
    <name type="synonym">Mummichog</name>
    <dbReference type="NCBI Taxonomy" id="8078"/>
    <lineage>
        <taxon>Eukaryota</taxon>
        <taxon>Metazoa</taxon>
        <taxon>Chordata</taxon>
        <taxon>Craniata</taxon>
        <taxon>Vertebrata</taxon>
        <taxon>Euteleostomi</taxon>
        <taxon>Actinopterygii</taxon>
        <taxon>Neopterygii</taxon>
        <taxon>Teleostei</taxon>
        <taxon>Neoteleostei</taxon>
        <taxon>Acanthomorphata</taxon>
        <taxon>Ovalentaria</taxon>
        <taxon>Atherinomorphae</taxon>
        <taxon>Cyprinodontiformes</taxon>
        <taxon>Fundulidae</taxon>
        <taxon>Fundulus</taxon>
    </lineage>
</organism>
<dbReference type="GO" id="GO:0008270">
    <property type="term" value="F:zinc ion binding"/>
    <property type="evidence" value="ECO:0007669"/>
    <property type="project" value="UniProtKB-KW"/>
</dbReference>
<reference evidence="7" key="1">
    <citation type="submission" date="2025-05" db="UniProtKB">
        <authorList>
            <consortium name="Ensembl"/>
        </authorList>
    </citation>
    <scope>IDENTIFICATION</scope>
</reference>
<dbReference type="PANTHER" id="PTHR25465">
    <property type="entry name" value="B-BOX DOMAIN CONTAINING"/>
    <property type="match status" value="1"/>
</dbReference>
<dbReference type="SUPFAM" id="SSF57845">
    <property type="entry name" value="B-box zinc-binding domain"/>
    <property type="match status" value="1"/>
</dbReference>
<dbReference type="Proteomes" id="UP000265000">
    <property type="component" value="Unplaced"/>
</dbReference>
<feature type="domain" description="B box-type" evidence="6">
    <location>
        <begin position="157"/>
        <end position="197"/>
    </location>
</feature>
<dbReference type="Ensembl" id="ENSFHET00000000543.1">
    <property type="protein sequence ID" value="ENSFHEP00000009402.1"/>
    <property type="gene ID" value="ENSFHEG00000010630.1"/>
</dbReference>
<keyword evidence="8" id="KW-1185">Reference proteome</keyword>
<evidence type="ECO:0000256" key="1">
    <source>
        <dbReference type="ARBA" id="ARBA00022723"/>
    </source>
</evidence>
<dbReference type="InterPro" id="IPR000315">
    <property type="entry name" value="Znf_B-box"/>
</dbReference>
<dbReference type="SMART" id="SM00184">
    <property type="entry name" value="RING"/>
    <property type="match status" value="1"/>
</dbReference>
<dbReference type="InterPro" id="IPR051051">
    <property type="entry name" value="E3_ubiq-ligase_TRIM/RNF"/>
</dbReference>
<evidence type="ECO:0000256" key="3">
    <source>
        <dbReference type="ARBA" id="ARBA00022833"/>
    </source>
</evidence>
<feature type="domain" description="RING-type" evidence="5">
    <location>
        <begin position="19"/>
        <end position="63"/>
    </location>
</feature>
<dbReference type="InterPro" id="IPR017907">
    <property type="entry name" value="Znf_RING_CS"/>
</dbReference>
<dbReference type="PANTHER" id="PTHR25465:SF5">
    <property type="entry name" value="E3 UBIQUITIN_ISG15 LIGASE TRIM25-RELATED"/>
    <property type="match status" value="1"/>
</dbReference>
<evidence type="ECO:0000313" key="8">
    <source>
        <dbReference type="Proteomes" id="UP000265000"/>
    </source>
</evidence>
<evidence type="ECO:0000259" key="5">
    <source>
        <dbReference type="PROSITE" id="PS50089"/>
    </source>
</evidence>
<sequence>MAEKPPQPGVDLDRRQFCCPVCLDLFREPVTVPCGHSYCRGCIEECWQQVEAKARRYSCLQCREVFQSRPVLGRNHILAEVVAKLEGTSTKKTSPSAGLTCAGPEDVACDFCCKTSRNKASMSCLTCMASYCDSHLAPHYRVPVLKMHQLVSVTVPLDKKMCKKHNKLMEIYCQTDKICICYLCTIDKHRGHRTISAKAERATEQMHLFVNQTNVQKSLQEREHELKELVQALEDFKV</sequence>
<dbReference type="SMART" id="SM00336">
    <property type="entry name" value="BBOX"/>
    <property type="match status" value="2"/>
</dbReference>
<dbReference type="Pfam" id="PF00643">
    <property type="entry name" value="zf-B_box"/>
    <property type="match status" value="1"/>
</dbReference>
<dbReference type="PROSITE" id="PS50119">
    <property type="entry name" value="ZF_BBOX"/>
    <property type="match status" value="1"/>
</dbReference>